<sequence>ANAGAATEMTATAEALSGEASSLNQRTAFFQLEARDAGASGTGGDAPVERARPLDVRALRARAAEFVEGIQPSRRTPQSVGSVSETNASQPGGATRRTG</sequence>
<evidence type="ECO:0000313" key="2">
    <source>
        <dbReference type="EMBL" id="SDO48500.1"/>
    </source>
</evidence>
<gene>
    <name evidence="2" type="ORF">SAMN05192530_1071</name>
</gene>
<reference evidence="2 3" key="1">
    <citation type="submission" date="2016-10" db="EMBL/GenBank/DDBJ databases">
        <authorList>
            <person name="de Groot N.N."/>
        </authorList>
    </citation>
    <scope>NUCLEOTIDE SEQUENCE [LARGE SCALE GENOMIC DNA]</scope>
    <source>
        <strain evidence="3">L7-484,KACC 16230,DSM 25025</strain>
    </source>
</reference>
<dbReference type="EMBL" id="FNIT01000007">
    <property type="protein sequence ID" value="SDO48500.1"/>
    <property type="molecule type" value="Genomic_DNA"/>
</dbReference>
<evidence type="ECO:0000256" key="1">
    <source>
        <dbReference type="SAM" id="MobiDB-lite"/>
    </source>
</evidence>
<name>A0A1H0JY01_9HYPH</name>
<keyword evidence="3" id="KW-1185">Reference proteome</keyword>
<feature type="region of interest" description="Disordered" evidence="1">
    <location>
        <begin position="68"/>
        <end position="99"/>
    </location>
</feature>
<protein>
    <submittedName>
        <fullName evidence="2">Uncharacterized protein</fullName>
    </submittedName>
</protein>
<dbReference type="Proteomes" id="UP000198793">
    <property type="component" value="Unassembled WGS sequence"/>
</dbReference>
<accession>A0A1H0JY01</accession>
<dbReference type="AlphaFoldDB" id="A0A1H0JY01"/>
<feature type="non-terminal residue" evidence="2">
    <location>
        <position position="1"/>
    </location>
</feature>
<organism evidence="2 3">
    <name type="scientific">Aureimonas jatrophae</name>
    <dbReference type="NCBI Taxonomy" id="1166073"/>
    <lineage>
        <taxon>Bacteria</taxon>
        <taxon>Pseudomonadati</taxon>
        <taxon>Pseudomonadota</taxon>
        <taxon>Alphaproteobacteria</taxon>
        <taxon>Hyphomicrobiales</taxon>
        <taxon>Aurantimonadaceae</taxon>
        <taxon>Aureimonas</taxon>
    </lineage>
</organism>
<proteinExistence type="predicted"/>
<feature type="compositionally biased region" description="Polar residues" evidence="1">
    <location>
        <begin position="73"/>
        <end position="92"/>
    </location>
</feature>
<evidence type="ECO:0000313" key="3">
    <source>
        <dbReference type="Proteomes" id="UP000198793"/>
    </source>
</evidence>